<evidence type="ECO:0000256" key="8">
    <source>
        <dbReference type="ARBA" id="ARBA00023125"/>
    </source>
</evidence>
<dbReference type="SUPFAM" id="SSF51306">
    <property type="entry name" value="LexA/Signal peptidase"/>
    <property type="match status" value="1"/>
</dbReference>
<dbReference type="InterPro" id="IPR015927">
    <property type="entry name" value="Peptidase_S24_S26A/B/C"/>
</dbReference>
<dbReference type="GO" id="GO:0004252">
    <property type="term" value="F:serine-type endopeptidase activity"/>
    <property type="evidence" value="ECO:0007669"/>
    <property type="project" value="UniProtKB-UniRule"/>
</dbReference>
<reference evidence="16" key="1">
    <citation type="submission" date="2021-02" db="EMBL/GenBank/DDBJ databases">
        <title>Genome-Resolved Metagenomics of a Microbial Community Performing Photosynthetic Biological Nutrient Removal.</title>
        <authorList>
            <person name="Mcdaniel E.A."/>
        </authorList>
    </citation>
    <scope>NUCLEOTIDE SEQUENCE</scope>
    <source>
        <strain evidence="16">UWPOB_OBS1</strain>
    </source>
</reference>
<evidence type="ECO:0000313" key="17">
    <source>
        <dbReference type="Proteomes" id="UP000664277"/>
    </source>
</evidence>
<sequence>MELNKPLPTRQREVLSLIVSFTEEHGYPPTLADLAGCLGLKNRMTVHQHVAALKKKGLVHWEPKLNRSLRVLPEGLQVLGLRPEQVGGLETEESPDELLPQARKADKVQSAALRAVGKDKIVAFPQTSQPGIPYAGAIAAGTPIDAALESKEYLEVESRYGESGCFALKVKGESMIEDGIFDGDFVIVKPNPSPNNGDMVVALLEDGSATLKRFFKEKGGYRLQPANSSMEPIFVDAASGLTIQGTVVGLFRKM</sequence>
<dbReference type="InterPro" id="IPR036286">
    <property type="entry name" value="LexA/Signal_pep-like_sf"/>
</dbReference>
<accession>A0A8J7P782</accession>
<evidence type="ECO:0000259" key="14">
    <source>
        <dbReference type="Pfam" id="PF00717"/>
    </source>
</evidence>
<dbReference type="GO" id="GO:0006508">
    <property type="term" value="P:proteolysis"/>
    <property type="evidence" value="ECO:0007669"/>
    <property type="project" value="InterPro"/>
</dbReference>
<evidence type="ECO:0000256" key="5">
    <source>
        <dbReference type="ARBA" id="ARBA00022801"/>
    </source>
</evidence>
<dbReference type="Gene3D" id="2.10.109.10">
    <property type="entry name" value="Umud Fragment, subunit A"/>
    <property type="match status" value="1"/>
</dbReference>
<keyword evidence="3 12" id="KW-0235">DNA replication</keyword>
<dbReference type="EC" id="3.4.21.88" evidence="12"/>
<dbReference type="InterPro" id="IPR039418">
    <property type="entry name" value="LexA-like"/>
</dbReference>
<dbReference type="PRINTS" id="PR00726">
    <property type="entry name" value="LEXASERPTASE"/>
</dbReference>
<protein>
    <recommendedName>
        <fullName evidence="12">LexA repressor</fullName>
        <ecNumber evidence="12">3.4.21.88</ecNumber>
    </recommendedName>
</protein>
<comment type="function">
    <text evidence="12">Represses a number of genes involved in the response to DNA damage (SOS response), including recA and lexA. In the presence of single-stranded DNA, RecA interacts with LexA causing an autocatalytic cleavage which disrupts the DNA-binding part of LexA, leading to derepression of the SOS regulon and eventually DNA repair.</text>
</comment>
<keyword evidence="9 12" id="KW-0804">Transcription</keyword>
<gene>
    <name evidence="12 16" type="primary">lexA</name>
    <name evidence="16" type="ORF">J0M35_07580</name>
</gene>
<evidence type="ECO:0000256" key="4">
    <source>
        <dbReference type="ARBA" id="ARBA00022763"/>
    </source>
</evidence>
<organism evidence="16 17">
    <name type="scientific">Candidatus Obscuribacter phosphatis</name>
    <dbReference type="NCBI Taxonomy" id="1906157"/>
    <lineage>
        <taxon>Bacteria</taxon>
        <taxon>Bacillati</taxon>
        <taxon>Candidatus Melainabacteria</taxon>
        <taxon>Candidatus Obscuribacterales</taxon>
        <taxon>Candidatus Obscuribacteraceae</taxon>
        <taxon>Candidatus Obscuribacter</taxon>
    </lineage>
</organism>
<dbReference type="Pfam" id="PF01726">
    <property type="entry name" value="LexA_DNA_bind"/>
    <property type="match status" value="1"/>
</dbReference>
<keyword evidence="5 12" id="KW-0378">Hydrolase</keyword>
<evidence type="ECO:0000256" key="12">
    <source>
        <dbReference type="HAMAP-Rule" id="MF_00015"/>
    </source>
</evidence>
<evidence type="ECO:0000256" key="11">
    <source>
        <dbReference type="ARBA" id="ARBA00023236"/>
    </source>
</evidence>
<keyword evidence="4 12" id="KW-0227">DNA damage</keyword>
<evidence type="ECO:0000313" key="16">
    <source>
        <dbReference type="EMBL" id="MBN8660209.1"/>
    </source>
</evidence>
<dbReference type="InterPro" id="IPR050077">
    <property type="entry name" value="LexA_repressor"/>
</dbReference>
<evidence type="ECO:0000256" key="10">
    <source>
        <dbReference type="ARBA" id="ARBA00023204"/>
    </source>
</evidence>
<comment type="similarity">
    <text evidence="1 12 13">Belongs to the peptidase S24 family.</text>
</comment>
<evidence type="ECO:0000256" key="9">
    <source>
        <dbReference type="ARBA" id="ARBA00023163"/>
    </source>
</evidence>
<evidence type="ECO:0000256" key="6">
    <source>
        <dbReference type="ARBA" id="ARBA00022813"/>
    </source>
</evidence>
<dbReference type="InterPro" id="IPR006197">
    <property type="entry name" value="Peptidase_S24_LexA"/>
</dbReference>
<feature type="site" description="Cleavage; by autolysis" evidence="12">
    <location>
        <begin position="140"/>
        <end position="141"/>
    </location>
</feature>
<feature type="domain" description="LexA repressor DNA-binding" evidence="15">
    <location>
        <begin position="5"/>
        <end position="67"/>
    </location>
</feature>
<dbReference type="InterPro" id="IPR006200">
    <property type="entry name" value="LexA"/>
</dbReference>
<keyword evidence="7 12" id="KW-0805">Transcription regulation</keyword>
<dbReference type="CDD" id="cd06529">
    <property type="entry name" value="S24_LexA-like"/>
    <property type="match status" value="1"/>
</dbReference>
<comment type="caution">
    <text evidence="16">The sequence shown here is derived from an EMBL/GenBank/DDBJ whole genome shotgun (WGS) entry which is preliminary data.</text>
</comment>
<evidence type="ECO:0000259" key="15">
    <source>
        <dbReference type="Pfam" id="PF01726"/>
    </source>
</evidence>
<feature type="active site" description="For autocatalytic cleavage activity" evidence="12">
    <location>
        <position position="212"/>
    </location>
</feature>
<evidence type="ECO:0000256" key="13">
    <source>
        <dbReference type="RuleBase" id="RU003991"/>
    </source>
</evidence>
<dbReference type="InterPro" id="IPR036390">
    <property type="entry name" value="WH_DNA-bd_sf"/>
</dbReference>
<feature type="active site" description="For autocatalytic cleavage activity" evidence="12">
    <location>
        <position position="174"/>
    </location>
</feature>
<dbReference type="Pfam" id="PF00717">
    <property type="entry name" value="Peptidase_S24"/>
    <property type="match status" value="1"/>
</dbReference>
<keyword evidence="8 12" id="KW-0238">DNA-binding</keyword>
<feature type="domain" description="Peptidase S24/S26A/S26B/S26C" evidence="14">
    <location>
        <begin position="134"/>
        <end position="248"/>
    </location>
</feature>
<comment type="subunit">
    <text evidence="12">Homodimer.</text>
</comment>
<dbReference type="HAMAP" id="MF_00015">
    <property type="entry name" value="LexA"/>
    <property type="match status" value="1"/>
</dbReference>
<keyword evidence="2 12" id="KW-0678">Repressor</keyword>
<dbReference type="PANTHER" id="PTHR33516:SF2">
    <property type="entry name" value="LEXA REPRESSOR-RELATED"/>
    <property type="match status" value="1"/>
</dbReference>
<dbReference type="EMBL" id="JAFLCK010000008">
    <property type="protein sequence ID" value="MBN8660209.1"/>
    <property type="molecule type" value="Genomic_DNA"/>
</dbReference>
<comment type="catalytic activity">
    <reaction evidence="12">
        <text>Hydrolysis of Ala-|-Gly bond in repressor LexA.</text>
        <dbReference type="EC" id="3.4.21.88"/>
    </reaction>
</comment>
<dbReference type="SUPFAM" id="SSF46785">
    <property type="entry name" value="Winged helix' DNA-binding domain"/>
    <property type="match status" value="1"/>
</dbReference>
<dbReference type="GO" id="GO:0006281">
    <property type="term" value="P:DNA repair"/>
    <property type="evidence" value="ECO:0007669"/>
    <property type="project" value="UniProtKB-UniRule"/>
</dbReference>
<proteinExistence type="inferred from homology"/>
<dbReference type="Proteomes" id="UP000664277">
    <property type="component" value="Unassembled WGS sequence"/>
</dbReference>
<keyword evidence="10 12" id="KW-0234">DNA repair</keyword>
<dbReference type="GO" id="GO:0009432">
    <property type="term" value="P:SOS response"/>
    <property type="evidence" value="ECO:0007669"/>
    <property type="project" value="UniProtKB-UniRule"/>
</dbReference>
<dbReference type="GO" id="GO:0003677">
    <property type="term" value="F:DNA binding"/>
    <property type="evidence" value="ECO:0007669"/>
    <property type="project" value="UniProtKB-UniRule"/>
</dbReference>
<dbReference type="PANTHER" id="PTHR33516">
    <property type="entry name" value="LEXA REPRESSOR"/>
    <property type="match status" value="1"/>
</dbReference>
<dbReference type="InterPro" id="IPR006199">
    <property type="entry name" value="LexA_DNA-bd_dom"/>
</dbReference>
<evidence type="ECO:0000256" key="3">
    <source>
        <dbReference type="ARBA" id="ARBA00022705"/>
    </source>
</evidence>
<dbReference type="InterPro" id="IPR036388">
    <property type="entry name" value="WH-like_DNA-bd_sf"/>
</dbReference>
<keyword evidence="6 12" id="KW-0068">Autocatalytic cleavage</keyword>
<name>A0A8J7P782_9BACT</name>
<evidence type="ECO:0000256" key="7">
    <source>
        <dbReference type="ARBA" id="ARBA00023015"/>
    </source>
</evidence>
<dbReference type="GO" id="GO:0006260">
    <property type="term" value="P:DNA replication"/>
    <property type="evidence" value="ECO:0007669"/>
    <property type="project" value="UniProtKB-UniRule"/>
</dbReference>
<evidence type="ECO:0000256" key="2">
    <source>
        <dbReference type="ARBA" id="ARBA00022491"/>
    </source>
</evidence>
<feature type="DNA-binding region" description="H-T-H motif" evidence="12">
    <location>
        <begin position="31"/>
        <end position="51"/>
    </location>
</feature>
<dbReference type="GO" id="GO:0045892">
    <property type="term" value="P:negative regulation of DNA-templated transcription"/>
    <property type="evidence" value="ECO:0007669"/>
    <property type="project" value="UniProtKB-UniRule"/>
</dbReference>
<dbReference type="Gene3D" id="1.10.10.10">
    <property type="entry name" value="Winged helix-like DNA-binding domain superfamily/Winged helix DNA-binding domain"/>
    <property type="match status" value="1"/>
</dbReference>
<evidence type="ECO:0000256" key="1">
    <source>
        <dbReference type="ARBA" id="ARBA00007484"/>
    </source>
</evidence>
<dbReference type="AlphaFoldDB" id="A0A8J7P782"/>
<keyword evidence="11 12" id="KW-0742">SOS response</keyword>